<dbReference type="InterPro" id="IPR002933">
    <property type="entry name" value="Peptidase_M20"/>
</dbReference>
<reference evidence="2 3" key="1">
    <citation type="submission" date="2021-03" db="EMBL/GenBank/DDBJ databases">
        <authorList>
            <person name="So Y."/>
        </authorList>
    </citation>
    <scope>NUCLEOTIDE SEQUENCE [LARGE SCALE GENOMIC DNA]</scope>
    <source>
        <strain evidence="2 3">PWR1</strain>
    </source>
</reference>
<keyword evidence="1" id="KW-0378">Hydrolase</keyword>
<name>A0ABS4AS32_9PROT</name>
<dbReference type="RefSeq" id="WP_209351530.1">
    <property type="nucleotide sequence ID" value="NZ_JAGIYZ010000007.1"/>
</dbReference>
<dbReference type="InterPro" id="IPR050072">
    <property type="entry name" value="Peptidase_M20A"/>
</dbReference>
<dbReference type="Gene3D" id="3.30.70.360">
    <property type="match status" value="1"/>
</dbReference>
<dbReference type="Proteomes" id="UP000680815">
    <property type="component" value="Unassembled WGS sequence"/>
</dbReference>
<dbReference type="EMBL" id="JAGIYZ010000007">
    <property type="protein sequence ID" value="MBP0464160.1"/>
    <property type="molecule type" value="Genomic_DNA"/>
</dbReference>
<sequence length="437" mass="45529">MPGPDLAARLAAAAEASGEGSVAFLRDLIRLQREGEAAVQARVAEAAAALGCVVEHRAYRPAEVRLREEFASDAAMATEERIAILARLPGTGGGRSVIFFAHPDGEAFDPNHGWRHDPFAGGIEAGRIHGWGVADDLAGVATMVEAVRVLRDAGLRPKGDVILASTPSKRHARGVHALLHGGVAADAAVYLHPAESGLGMREVKALAPGQLIFRIILRGRLPDTQEPGHTAFAHLAMNPVDLVPAVIAALRALDARRGARVHHAVLEKAIGRSTNLLIGDIRALGDGRASRVPPAVQLSCALAFPPGEAMAAVQAEVEQALADAVAHDAGLRACAPELVWVSGVTGAEVVEGDPLWTATSEAVRLATGTAPHINPLHTSSDIRNPMVQSGIPCVGLGPLCGDLTQNGGRDEWVDVADYRRGVAVIAGLIALWCGTEG</sequence>
<keyword evidence="3" id="KW-1185">Reference proteome</keyword>
<organism evidence="2 3">
    <name type="scientific">Roseomonas nitratireducens</name>
    <dbReference type="NCBI Taxonomy" id="2820810"/>
    <lineage>
        <taxon>Bacteria</taxon>
        <taxon>Pseudomonadati</taxon>
        <taxon>Pseudomonadota</taxon>
        <taxon>Alphaproteobacteria</taxon>
        <taxon>Acetobacterales</taxon>
        <taxon>Roseomonadaceae</taxon>
        <taxon>Roseomonas</taxon>
    </lineage>
</organism>
<dbReference type="PANTHER" id="PTHR43808">
    <property type="entry name" value="ACETYLORNITHINE DEACETYLASE"/>
    <property type="match status" value="1"/>
</dbReference>
<proteinExistence type="predicted"/>
<dbReference type="Pfam" id="PF01546">
    <property type="entry name" value="Peptidase_M20"/>
    <property type="match status" value="1"/>
</dbReference>
<gene>
    <name evidence="2" type="ORF">J5Y09_09575</name>
</gene>
<dbReference type="Gene3D" id="3.40.630.10">
    <property type="entry name" value="Zn peptidases"/>
    <property type="match status" value="1"/>
</dbReference>
<dbReference type="SUPFAM" id="SSF53187">
    <property type="entry name" value="Zn-dependent exopeptidases"/>
    <property type="match status" value="1"/>
</dbReference>
<evidence type="ECO:0000313" key="3">
    <source>
        <dbReference type="Proteomes" id="UP000680815"/>
    </source>
</evidence>
<evidence type="ECO:0000256" key="1">
    <source>
        <dbReference type="ARBA" id="ARBA00022801"/>
    </source>
</evidence>
<dbReference type="PANTHER" id="PTHR43808:SF25">
    <property type="entry name" value="PEPTIDASE M20 DIMERISATION DOMAIN-CONTAINING PROTEIN"/>
    <property type="match status" value="1"/>
</dbReference>
<protein>
    <submittedName>
        <fullName evidence="2">M20/M25/M40 family metallo-hydrolase</fullName>
    </submittedName>
</protein>
<evidence type="ECO:0000313" key="2">
    <source>
        <dbReference type="EMBL" id="MBP0464160.1"/>
    </source>
</evidence>
<comment type="caution">
    <text evidence="2">The sequence shown here is derived from an EMBL/GenBank/DDBJ whole genome shotgun (WGS) entry which is preliminary data.</text>
</comment>
<accession>A0ABS4AS32</accession>